<keyword evidence="4" id="KW-0520">NAD</keyword>
<dbReference type="GO" id="GO:0005730">
    <property type="term" value="C:nucleolus"/>
    <property type="evidence" value="ECO:0007669"/>
    <property type="project" value="TreeGrafter"/>
</dbReference>
<keyword evidence="2" id="KW-0328">Glycosyltransferase</keyword>
<dbReference type="GO" id="GO:0003950">
    <property type="term" value="F:NAD+ poly-ADP-ribosyltransferase activity"/>
    <property type="evidence" value="ECO:0007669"/>
    <property type="project" value="UniProtKB-EC"/>
</dbReference>
<evidence type="ECO:0000256" key="2">
    <source>
        <dbReference type="ARBA" id="ARBA00022676"/>
    </source>
</evidence>
<dbReference type="Gene3D" id="1.20.142.10">
    <property type="entry name" value="Poly(ADP-ribose) polymerase, regulatory domain"/>
    <property type="match status" value="1"/>
</dbReference>
<evidence type="ECO:0000313" key="9">
    <source>
        <dbReference type="Proteomes" id="UP000784294"/>
    </source>
</evidence>
<dbReference type="SUPFAM" id="SSF47587">
    <property type="entry name" value="Domain of poly(ADP-ribose) polymerase"/>
    <property type="match status" value="1"/>
</dbReference>
<evidence type="ECO:0000256" key="1">
    <source>
        <dbReference type="ARBA" id="ARBA00012020"/>
    </source>
</evidence>
<dbReference type="AlphaFoldDB" id="A0A3S4ZZ94"/>
<dbReference type="EMBL" id="CAAALY010062331">
    <property type="protein sequence ID" value="VEL23511.1"/>
    <property type="molecule type" value="Genomic_DNA"/>
</dbReference>
<gene>
    <name evidence="8" type="ORF">PXEA_LOCUS16951</name>
</gene>
<dbReference type="GO" id="GO:1990404">
    <property type="term" value="F:NAD+-protein mono-ADP-ribosyltransferase activity"/>
    <property type="evidence" value="ECO:0007669"/>
    <property type="project" value="TreeGrafter"/>
</dbReference>
<sequence length="115" mass="12906">MSLICDLRNMEETIAELKYDAKRSPLGKLTNSQIKAGYDALKRVSDAIDKILHIQKSDSIGPNVDHPLNPDDIDMTARVRRPKRASSNAGALRKARDDLLIACNQFYTRIPHDFG</sequence>
<evidence type="ECO:0000313" key="8">
    <source>
        <dbReference type="EMBL" id="VEL23511.1"/>
    </source>
</evidence>
<keyword evidence="3" id="KW-0808">Transferase</keyword>
<feature type="region of interest" description="Disordered" evidence="6">
    <location>
        <begin position="59"/>
        <end position="90"/>
    </location>
</feature>
<dbReference type="EC" id="2.4.2.30" evidence="1"/>
<reference evidence="8" key="1">
    <citation type="submission" date="2018-11" db="EMBL/GenBank/DDBJ databases">
        <authorList>
            <consortium name="Pathogen Informatics"/>
        </authorList>
    </citation>
    <scope>NUCLEOTIDE SEQUENCE</scope>
</reference>
<accession>A0A3S4ZZ94</accession>
<dbReference type="InterPro" id="IPR004102">
    <property type="entry name" value="Poly(ADP-ribose)pol_reg_dom"/>
</dbReference>
<proteinExistence type="predicted"/>
<evidence type="ECO:0000259" key="7">
    <source>
        <dbReference type="PROSITE" id="PS51060"/>
    </source>
</evidence>
<dbReference type="PROSITE" id="PS51060">
    <property type="entry name" value="PARP_ALPHA_HD"/>
    <property type="match status" value="1"/>
</dbReference>
<dbReference type="Proteomes" id="UP000784294">
    <property type="component" value="Unassembled WGS sequence"/>
</dbReference>
<comment type="caution">
    <text evidence="8">The sequence shown here is derived from an EMBL/GenBank/DDBJ whole genome shotgun (WGS) entry which is preliminary data.</text>
</comment>
<protein>
    <recommendedName>
        <fullName evidence="1">NAD(+) ADP-ribosyltransferase</fullName>
        <ecNumber evidence="1">2.4.2.30</ecNumber>
    </recommendedName>
</protein>
<dbReference type="InterPro" id="IPR050800">
    <property type="entry name" value="ARTD/PARP"/>
</dbReference>
<evidence type="ECO:0000256" key="3">
    <source>
        <dbReference type="ARBA" id="ARBA00022679"/>
    </source>
</evidence>
<dbReference type="PANTHER" id="PTHR10459:SF60">
    <property type="entry name" value="POLY [ADP-RIBOSE] POLYMERASE 2"/>
    <property type="match status" value="1"/>
</dbReference>
<dbReference type="InterPro" id="IPR036616">
    <property type="entry name" value="Poly(ADP-ribose)pol_reg_dom_sf"/>
</dbReference>
<dbReference type="GO" id="GO:0006302">
    <property type="term" value="P:double-strand break repair"/>
    <property type="evidence" value="ECO:0007669"/>
    <property type="project" value="TreeGrafter"/>
</dbReference>
<feature type="domain" description="PARP alpha-helical" evidence="7">
    <location>
        <begin position="1"/>
        <end position="115"/>
    </location>
</feature>
<keyword evidence="9" id="KW-1185">Reference proteome</keyword>
<name>A0A3S4ZZ94_9PLAT</name>
<dbReference type="Pfam" id="PF02877">
    <property type="entry name" value="PARP_reg"/>
    <property type="match status" value="1"/>
</dbReference>
<dbReference type="PANTHER" id="PTHR10459">
    <property type="entry name" value="DNA LIGASE"/>
    <property type="match status" value="1"/>
</dbReference>
<evidence type="ECO:0000256" key="6">
    <source>
        <dbReference type="SAM" id="MobiDB-lite"/>
    </source>
</evidence>
<dbReference type="GO" id="GO:0070212">
    <property type="term" value="P:protein poly-ADP-ribosylation"/>
    <property type="evidence" value="ECO:0007669"/>
    <property type="project" value="TreeGrafter"/>
</dbReference>
<organism evidence="8 9">
    <name type="scientific">Protopolystoma xenopodis</name>
    <dbReference type="NCBI Taxonomy" id="117903"/>
    <lineage>
        <taxon>Eukaryota</taxon>
        <taxon>Metazoa</taxon>
        <taxon>Spiralia</taxon>
        <taxon>Lophotrochozoa</taxon>
        <taxon>Platyhelminthes</taxon>
        <taxon>Monogenea</taxon>
        <taxon>Polyopisthocotylea</taxon>
        <taxon>Polystomatidea</taxon>
        <taxon>Polystomatidae</taxon>
        <taxon>Protopolystoma</taxon>
    </lineage>
</organism>
<dbReference type="OrthoDB" id="6283673at2759"/>
<evidence type="ECO:0000256" key="5">
    <source>
        <dbReference type="ARBA" id="ARBA00033987"/>
    </source>
</evidence>
<evidence type="ECO:0000256" key="4">
    <source>
        <dbReference type="ARBA" id="ARBA00023027"/>
    </source>
</evidence>
<comment type="catalytic activity">
    <reaction evidence="5">
        <text>NAD(+) + (ADP-D-ribosyl)n-acceptor = nicotinamide + (ADP-D-ribosyl)n+1-acceptor + H(+).</text>
        <dbReference type="EC" id="2.4.2.30"/>
    </reaction>
</comment>